<proteinExistence type="predicted"/>
<evidence type="ECO:0000313" key="2">
    <source>
        <dbReference type="Proteomes" id="UP000324222"/>
    </source>
</evidence>
<dbReference type="AlphaFoldDB" id="A0A5B7FYK8"/>
<comment type="caution">
    <text evidence="1">The sequence shown here is derived from an EMBL/GenBank/DDBJ whole genome shotgun (WGS) entry which is preliminary data.</text>
</comment>
<keyword evidence="2" id="KW-1185">Reference proteome</keyword>
<organism evidence="1 2">
    <name type="scientific">Portunus trituberculatus</name>
    <name type="common">Swimming crab</name>
    <name type="synonym">Neptunus trituberculatus</name>
    <dbReference type="NCBI Taxonomy" id="210409"/>
    <lineage>
        <taxon>Eukaryota</taxon>
        <taxon>Metazoa</taxon>
        <taxon>Ecdysozoa</taxon>
        <taxon>Arthropoda</taxon>
        <taxon>Crustacea</taxon>
        <taxon>Multicrustacea</taxon>
        <taxon>Malacostraca</taxon>
        <taxon>Eumalacostraca</taxon>
        <taxon>Eucarida</taxon>
        <taxon>Decapoda</taxon>
        <taxon>Pleocyemata</taxon>
        <taxon>Brachyura</taxon>
        <taxon>Eubrachyura</taxon>
        <taxon>Portunoidea</taxon>
        <taxon>Portunidae</taxon>
        <taxon>Portuninae</taxon>
        <taxon>Portunus</taxon>
    </lineage>
</organism>
<accession>A0A5B7FYK8</accession>
<protein>
    <submittedName>
        <fullName evidence="1">Uncharacterized protein</fullName>
    </submittedName>
</protein>
<dbReference type="Proteomes" id="UP000324222">
    <property type="component" value="Unassembled WGS sequence"/>
</dbReference>
<gene>
    <name evidence="1" type="ORF">E2C01_044485</name>
</gene>
<sequence length="88" mass="9346">MLATWAWASLHQEAEAGLGEGCDGVSPTHYLPLSAAAFRDAIIRGIARRIRIPNSTSAASEFLPVVDILVLRKPTSCTTGEAKPGRVT</sequence>
<reference evidence="1 2" key="1">
    <citation type="submission" date="2019-05" db="EMBL/GenBank/DDBJ databases">
        <title>Another draft genome of Portunus trituberculatus and its Hox gene families provides insights of decapod evolution.</title>
        <authorList>
            <person name="Jeong J.-H."/>
            <person name="Song I."/>
            <person name="Kim S."/>
            <person name="Choi T."/>
            <person name="Kim D."/>
            <person name="Ryu S."/>
            <person name="Kim W."/>
        </authorList>
    </citation>
    <scope>NUCLEOTIDE SEQUENCE [LARGE SCALE GENOMIC DNA]</scope>
    <source>
        <tissue evidence="1">Muscle</tissue>
    </source>
</reference>
<evidence type="ECO:0000313" key="1">
    <source>
        <dbReference type="EMBL" id="MPC50656.1"/>
    </source>
</evidence>
<name>A0A5B7FYK8_PORTR</name>
<dbReference type="EMBL" id="VSRR010009644">
    <property type="protein sequence ID" value="MPC50656.1"/>
    <property type="molecule type" value="Genomic_DNA"/>
</dbReference>